<dbReference type="AlphaFoldDB" id="A0ABD3ARU6"/>
<dbReference type="EMBL" id="JBJUIK010000003">
    <property type="protein sequence ID" value="KAL3533939.1"/>
    <property type="molecule type" value="Genomic_DNA"/>
</dbReference>
<reference evidence="3 4" key="1">
    <citation type="submission" date="2024-11" db="EMBL/GenBank/DDBJ databases">
        <title>A near-complete genome assembly of Cinchona calisaya.</title>
        <authorList>
            <person name="Lian D.C."/>
            <person name="Zhao X.W."/>
            <person name="Wei L."/>
        </authorList>
    </citation>
    <scope>NUCLEOTIDE SEQUENCE [LARGE SCALE GENOMIC DNA]</scope>
    <source>
        <tissue evidence="3">Nenye</tissue>
    </source>
</reference>
<dbReference type="Pfam" id="PF13952">
    <property type="entry name" value="DUF4216"/>
    <property type="match status" value="1"/>
</dbReference>
<gene>
    <name evidence="3" type="ORF">ACH5RR_007460</name>
</gene>
<feature type="domain" description="DUF4216" evidence="2">
    <location>
        <begin position="22"/>
        <end position="82"/>
    </location>
</feature>
<evidence type="ECO:0000256" key="1">
    <source>
        <dbReference type="SAM" id="MobiDB-lite"/>
    </source>
</evidence>
<comment type="caution">
    <text evidence="3">The sequence shown here is derived from an EMBL/GenBank/DDBJ whole genome shotgun (WGS) entry which is preliminary data.</text>
</comment>
<dbReference type="Proteomes" id="UP001630127">
    <property type="component" value="Unassembled WGS sequence"/>
</dbReference>
<sequence>MNSGVCVESVSNDFYGVIENIIEVEYPGPTMHVVLFKCLWYDPVRGTNVHRKYNLVEINHKKRYKSYDAFILAQQAVQLAVCKTRARSKVEEHWKDTAYQQDQVVAPIEPELHDIPTLQDPSGEVVFVDEIEIHLPQFDITSFNEEEEEDDDDDDDDDDTSEDVEDDDVDADEADEFDFD</sequence>
<keyword evidence="4" id="KW-1185">Reference proteome</keyword>
<accession>A0ABD3ARU6</accession>
<name>A0ABD3ARU6_9GENT</name>
<evidence type="ECO:0000313" key="4">
    <source>
        <dbReference type="Proteomes" id="UP001630127"/>
    </source>
</evidence>
<evidence type="ECO:0000313" key="3">
    <source>
        <dbReference type="EMBL" id="KAL3533939.1"/>
    </source>
</evidence>
<feature type="region of interest" description="Disordered" evidence="1">
    <location>
        <begin position="138"/>
        <end position="180"/>
    </location>
</feature>
<feature type="compositionally biased region" description="Acidic residues" evidence="1">
    <location>
        <begin position="144"/>
        <end position="180"/>
    </location>
</feature>
<dbReference type="InterPro" id="IPR025312">
    <property type="entry name" value="DUF4216"/>
</dbReference>
<organism evidence="3 4">
    <name type="scientific">Cinchona calisaya</name>
    <dbReference type="NCBI Taxonomy" id="153742"/>
    <lineage>
        <taxon>Eukaryota</taxon>
        <taxon>Viridiplantae</taxon>
        <taxon>Streptophyta</taxon>
        <taxon>Embryophyta</taxon>
        <taxon>Tracheophyta</taxon>
        <taxon>Spermatophyta</taxon>
        <taxon>Magnoliopsida</taxon>
        <taxon>eudicotyledons</taxon>
        <taxon>Gunneridae</taxon>
        <taxon>Pentapetalae</taxon>
        <taxon>asterids</taxon>
        <taxon>lamiids</taxon>
        <taxon>Gentianales</taxon>
        <taxon>Rubiaceae</taxon>
        <taxon>Cinchonoideae</taxon>
        <taxon>Cinchoneae</taxon>
        <taxon>Cinchona</taxon>
    </lineage>
</organism>
<dbReference type="PANTHER" id="PTHR48258:SF4">
    <property type="entry name" value="DUF4216 DOMAIN-CONTAINING PROTEIN"/>
    <property type="match status" value="1"/>
</dbReference>
<dbReference type="PANTHER" id="PTHR48258">
    <property type="entry name" value="DUF4218 DOMAIN-CONTAINING PROTEIN-RELATED"/>
    <property type="match status" value="1"/>
</dbReference>
<protein>
    <recommendedName>
        <fullName evidence="2">DUF4216 domain-containing protein</fullName>
    </recommendedName>
</protein>
<proteinExistence type="predicted"/>
<evidence type="ECO:0000259" key="2">
    <source>
        <dbReference type="Pfam" id="PF13952"/>
    </source>
</evidence>